<keyword evidence="1" id="KW-0812">Transmembrane</keyword>
<evidence type="ECO:0000256" key="1">
    <source>
        <dbReference type="SAM" id="Phobius"/>
    </source>
</evidence>
<dbReference type="AlphaFoldDB" id="A0A2I1D658"/>
<reference evidence="2" key="1">
    <citation type="submission" date="2016-12" db="EMBL/GenBank/DDBJ databases">
        <title>The genomes of Aspergillus section Nigri reveals drivers in fungal speciation.</title>
        <authorList>
            <consortium name="DOE Joint Genome Institute"/>
            <person name="Vesth T.C."/>
            <person name="Nybo J."/>
            <person name="Theobald S."/>
            <person name="Brandl J."/>
            <person name="Frisvad J.C."/>
            <person name="Nielsen K.F."/>
            <person name="Lyhne E.K."/>
            <person name="Kogle M.E."/>
            <person name="Kuo A."/>
            <person name="Riley R."/>
            <person name="Clum A."/>
            <person name="Nolan M."/>
            <person name="Lipzen A."/>
            <person name="Salamov A."/>
            <person name="Henrissat B."/>
            <person name="Wiebenga A."/>
            <person name="De vries R.P."/>
            <person name="Grigoriev I.V."/>
            <person name="Mortensen U.H."/>
            <person name="Andersen M.R."/>
            <person name="Baker S.E."/>
        </authorList>
    </citation>
    <scope>NUCLEOTIDE SEQUENCE</scope>
    <source>
        <strain evidence="2">IBT 28561</strain>
    </source>
</reference>
<feature type="transmembrane region" description="Helical" evidence="1">
    <location>
        <begin position="49"/>
        <end position="68"/>
    </location>
</feature>
<comment type="caution">
    <text evidence="2">The sequence shown here is derived from an EMBL/GenBank/DDBJ whole genome shotgun (WGS) entry which is preliminary data.</text>
</comment>
<keyword evidence="3" id="KW-1185">Reference proteome</keyword>
<sequence>MERLITWRGKKLELSYVNYLPRIYLTLRCSTYPNTARAPIPRLGPDTSAHLFFFVSVTTILIIVALLADFQEIYLSAK</sequence>
<evidence type="ECO:0000313" key="2">
    <source>
        <dbReference type="EMBL" id="PKY05343.1"/>
    </source>
</evidence>
<dbReference type="EMBL" id="MSFM01000004">
    <property type="protein sequence ID" value="PKY05343.1"/>
    <property type="molecule type" value="Genomic_DNA"/>
</dbReference>
<organism evidence="2 3">
    <name type="scientific">Aspergillus campestris (strain IBT 28561)</name>
    <dbReference type="NCBI Taxonomy" id="1392248"/>
    <lineage>
        <taxon>Eukaryota</taxon>
        <taxon>Fungi</taxon>
        <taxon>Dikarya</taxon>
        <taxon>Ascomycota</taxon>
        <taxon>Pezizomycotina</taxon>
        <taxon>Eurotiomycetes</taxon>
        <taxon>Eurotiomycetidae</taxon>
        <taxon>Eurotiales</taxon>
        <taxon>Aspergillaceae</taxon>
        <taxon>Aspergillus</taxon>
        <taxon>Aspergillus subgen. Circumdati</taxon>
    </lineage>
</organism>
<dbReference type="RefSeq" id="XP_024693937.1">
    <property type="nucleotide sequence ID" value="XM_024832627.1"/>
</dbReference>
<protein>
    <submittedName>
        <fullName evidence="2">Uncharacterized protein</fullName>
    </submittedName>
</protein>
<keyword evidence="1" id="KW-1133">Transmembrane helix</keyword>
<gene>
    <name evidence="2" type="ORF">P168DRAFT_121557</name>
</gene>
<keyword evidence="1" id="KW-0472">Membrane</keyword>
<name>A0A2I1D658_ASPC2</name>
<evidence type="ECO:0000313" key="3">
    <source>
        <dbReference type="Proteomes" id="UP000234254"/>
    </source>
</evidence>
<dbReference type="GeneID" id="36540149"/>
<dbReference type="VEuPathDB" id="FungiDB:P168DRAFT_121557"/>
<dbReference type="Proteomes" id="UP000234254">
    <property type="component" value="Unassembled WGS sequence"/>
</dbReference>
<accession>A0A2I1D658</accession>
<proteinExistence type="predicted"/>